<dbReference type="Proteomes" id="UP000053748">
    <property type="component" value="Unassembled WGS sequence"/>
</dbReference>
<dbReference type="EMBL" id="LOSJ02000002">
    <property type="protein sequence ID" value="PNM56259.1"/>
    <property type="molecule type" value="Genomic_DNA"/>
</dbReference>
<sequence>MSGKNRKTDFASRAMLDILLAGLNKLSFHELSPTYSHDQAHVSLETKREFVSFIGRQYGLSTLLKTGAGVSEFVDTPTGKALLSRSTPHSLLTKWQRLERYIHSSHYIECETRPTFARISHKSRGHQAPTIEEDLAVLGVICGLIHHLTSSRVTLTSDEDGEQQIFSYPDFTVCEPITHISEWYVHWSPDLPLSETLPSQSVSKVGSQFNNDVIGKTKRAINSVGLLEANILNTANFMALSTRSLQRYLNVEHAKFASILQEVRVHNASHLLLNDNLSFAEIGFICGFSDQAHFNRIFKKWTGMSPKQYCQFRSD</sequence>
<feature type="domain" description="HTH araC/xylS-type" evidence="4">
    <location>
        <begin position="211"/>
        <end position="312"/>
    </location>
</feature>
<dbReference type="InterPro" id="IPR018060">
    <property type="entry name" value="HTH_AraC"/>
</dbReference>
<keyword evidence="1" id="KW-0805">Transcription regulation</keyword>
<dbReference type="InterPro" id="IPR018062">
    <property type="entry name" value="HTH_AraC-typ_CS"/>
</dbReference>
<evidence type="ECO:0000259" key="4">
    <source>
        <dbReference type="PROSITE" id="PS01124"/>
    </source>
</evidence>
<evidence type="ECO:0000313" key="6">
    <source>
        <dbReference type="Proteomes" id="UP000053748"/>
    </source>
</evidence>
<dbReference type="STRING" id="674.VM_04735"/>
<evidence type="ECO:0000256" key="1">
    <source>
        <dbReference type="ARBA" id="ARBA00023015"/>
    </source>
</evidence>
<dbReference type="SMART" id="SM00342">
    <property type="entry name" value="HTH_ARAC"/>
    <property type="match status" value="1"/>
</dbReference>
<dbReference type="GO" id="GO:0000976">
    <property type="term" value="F:transcription cis-regulatory region binding"/>
    <property type="evidence" value="ECO:0007669"/>
    <property type="project" value="TreeGrafter"/>
</dbReference>
<dbReference type="PROSITE" id="PS00041">
    <property type="entry name" value="HTH_ARAC_FAMILY_1"/>
    <property type="match status" value="1"/>
</dbReference>
<dbReference type="RefSeq" id="WP_000014616.1">
    <property type="nucleotide sequence ID" value="NZ_CAWMSS010000001.1"/>
</dbReference>
<dbReference type="Pfam" id="PF12833">
    <property type="entry name" value="HTH_18"/>
    <property type="match status" value="1"/>
</dbReference>
<gene>
    <name evidence="5" type="ORF">AL544_009285</name>
</gene>
<dbReference type="PANTHER" id="PTHR47894">
    <property type="entry name" value="HTH-TYPE TRANSCRIPTIONAL REGULATOR GADX"/>
    <property type="match status" value="1"/>
</dbReference>
<proteinExistence type="predicted"/>
<dbReference type="GO" id="GO:0003700">
    <property type="term" value="F:DNA-binding transcription factor activity"/>
    <property type="evidence" value="ECO:0007669"/>
    <property type="project" value="InterPro"/>
</dbReference>
<evidence type="ECO:0000313" key="5">
    <source>
        <dbReference type="EMBL" id="PNM56259.1"/>
    </source>
</evidence>
<accession>A0A2J9UXL1</accession>
<dbReference type="PANTHER" id="PTHR47894:SF1">
    <property type="entry name" value="HTH-TYPE TRANSCRIPTIONAL REGULATOR VQSM"/>
    <property type="match status" value="1"/>
</dbReference>
<organism evidence="5 6">
    <name type="scientific">Vibrio mimicus</name>
    <dbReference type="NCBI Taxonomy" id="674"/>
    <lineage>
        <taxon>Bacteria</taxon>
        <taxon>Pseudomonadati</taxon>
        <taxon>Pseudomonadota</taxon>
        <taxon>Gammaproteobacteria</taxon>
        <taxon>Vibrionales</taxon>
        <taxon>Vibrionaceae</taxon>
        <taxon>Vibrio</taxon>
    </lineage>
</organism>
<name>A0A2J9UXL1_VIBMI</name>
<protein>
    <submittedName>
        <fullName evidence="5">AraC family transcriptional regulator</fullName>
    </submittedName>
</protein>
<evidence type="ECO:0000256" key="3">
    <source>
        <dbReference type="ARBA" id="ARBA00023163"/>
    </source>
</evidence>
<keyword evidence="2" id="KW-0238">DNA-binding</keyword>
<reference evidence="5" key="1">
    <citation type="submission" date="2017-12" db="EMBL/GenBank/DDBJ databases">
        <title>FDA dAtabase for Regulatory Grade micrObial Sequences (FDA-ARGOS): Supporting development and validation of Infectious Disease Dx tests.</title>
        <authorList>
            <person name="Hoffmann M."/>
            <person name="Allard M."/>
            <person name="Evans P."/>
            <person name="Brown E."/>
            <person name="Tallon L.J."/>
            <person name="Sadzewicz L."/>
            <person name="Sengamalay N."/>
            <person name="Ott S."/>
            <person name="Godinez A."/>
            <person name="Nagaraj S."/>
            <person name="Vavikolanu K."/>
            <person name="Aluvathingal J."/>
            <person name="Nadendla S."/>
            <person name="Hobson J."/>
            <person name="Sichtig H."/>
        </authorList>
    </citation>
    <scope>NUCLEOTIDE SEQUENCE [LARGE SCALE GENOMIC DNA]</scope>
    <source>
        <strain evidence="5">FDAARGOS_113</strain>
    </source>
</reference>
<dbReference type="AlphaFoldDB" id="A0A2J9UXL1"/>
<dbReference type="OrthoDB" id="6396588at2"/>
<keyword evidence="6" id="KW-1185">Reference proteome</keyword>
<dbReference type="GO" id="GO:0005829">
    <property type="term" value="C:cytosol"/>
    <property type="evidence" value="ECO:0007669"/>
    <property type="project" value="TreeGrafter"/>
</dbReference>
<dbReference type="SUPFAM" id="SSF46689">
    <property type="entry name" value="Homeodomain-like"/>
    <property type="match status" value="1"/>
</dbReference>
<evidence type="ECO:0000256" key="2">
    <source>
        <dbReference type="ARBA" id="ARBA00023125"/>
    </source>
</evidence>
<keyword evidence="3" id="KW-0804">Transcription</keyword>
<dbReference type="Gene3D" id="1.10.10.60">
    <property type="entry name" value="Homeodomain-like"/>
    <property type="match status" value="1"/>
</dbReference>
<dbReference type="PROSITE" id="PS01124">
    <property type="entry name" value="HTH_ARAC_FAMILY_2"/>
    <property type="match status" value="1"/>
</dbReference>
<comment type="caution">
    <text evidence="5">The sequence shown here is derived from an EMBL/GenBank/DDBJ whole genome shotgun (WGS) entry which is preliminary data.</text>
</comment>
<dbReference type="InterPro" id="IPR009057">
    <property type="entry name" value="Homeodomain-like_sf"/>
</dbReference>